<keyword evidence="1" id="KW-1133">Transmembrane helix</keyword>
<keyword evidence="1" id="KW-0812">Transmembrane</keyword>
<feature type="transmembrane region" description="Helical" evidence="1">
    <location>
        <begin position="65"/>
        <end position="91"/>
    </location>
</feature>
<gene>
    <name evidence="2" type="ORF">DLK05_06800</name>
</gene>
<evidence type="ECO:0000256" key="1">
    <source>
        <dbReference type="SAM" id="Phobius"/>
    </source>
</evidence>
<protein>
    <recommendedName>
        <fullName evidence="4">DUF4175 family protein</fullName>
    </recommendedName>
</protein>
<reference evidence="2 3" key="1">
    <citation type="submission" date="2018-11" db="EMBL/GenBank/DDBJ databases">
        <title>Parancylomarina longa gen. nov., sp. nov., isolated from sediments of southern Okinawa.</title>
        <authorList>
            <person name="Fu T."/>
        </authorList>
    </citation>
    <scope>NUCLEOTIDE SEQUENCE [LARGE SCALE GENOMIC DNA]</scope>
    <source>
        <strain evidence="2 3">T3-2 S1-C</strain>
    </source>
</reference>
<feature type="transmembrane region" description="Helical" evidence="1">
    <location>
        <begin position="32"/>
        <end position="53"/>
    </location>
</feature>
<feature type="transmembrane region" description="Helical" evidence="1">
    <location>
        <begin position="166"/>
        <end position="184"/>
    </location>
</feature>
<dbReference type="EMBL" id="RJJX01000006">
    <property type="protein sequence ID" value="RUT78833.1"/>
    <property type="molecule type" value="Genomic_DNA"/>
</dbReference>
<sequence length="1105" mass="129471">MQYSNELRMNSNQEIFIVKIDRFIRKYYQNQLLRGIIIGLLLLLCYFLFVSFSEYFLYFSVKIRSFLALIFIILCLFILIKLIVFPCTALLKIGKRISYLQAIEIISLHFPELEDRLVNILELTELLNRSDSEKTSLLLASINQRIDSIRLVSFRKAVSYHHNWKYLRYLGIVLFCAISLYLWMPDLYSKSTGRLVHFNRTYAPPADFQFYLDNTKLRVVKGSDFVLKAAAKGKYNPSEAYLVYSNNKFLLKNEGAGHFSYNFHNVNADIIFHLESGRVISKDFKLKALSEPGLRSSQLTITAPFYTKIPVKVVSNLADISIPVGSLLHFHLEGEETDSLNILFSDKLSPRISKSKKGSFDFSKQIFQDLSYKILLSNREFKKSLFAIYQIDIIPDFYPEISISVIQDSVIPSGYYFKGIIKDDYGFTNLRFVYETDNHAPIYIPVVFKKDIKSQAFYFSFDFSTVDASEDSKIKYYFEVFDNDQIYQPKMTRSRVFDYYIPDSKQIYDLNEIVHDSINHQMNNSMEISQSIQRDILKMQKNALDGHVEKWQQDQLFKDILQKKNNLMELLKEIRIDNQRKNQLLNSSGLQDSLLLEKQKQIDKLLDKVMDKELQKLFDQFNKLSEEFKMENLNKIGNQIKMSLDDFQKQMDRNLKLLERYEIEVKVKQLIACLEKLAEKQETILKYSKKDHQKSIDFHDNINKKWEDIRKDLSDILDKNSNIENPYSFDDFTPEEDVISDLINKTESFIENNKWEKISRNQKEIARRQRGLAQKLSEGLAKSNSVQLQVDIDNLIRLLNNLIEFSFRQEAVLRQFKQINYRNPRYVEIMDRQDLLKEEYKLVQDSLLVLSAHSPQVASLIGNRIFSIQNLMEEILDKMNNRQVGSGVVLQQKVLTETNELSLFLSEAIKQLMNQMANAMPGDQLGDKKSGKNAFPGLKSKQNSLKKMMQDLIQEMKDGKDKSGLKEKFGKMLQRQEMFQENLEEMLQNGDLGNESEKILREVIKMIDQTESDIYNFSINSTTILRQNKILSRLLQAENSEREKGFDKKRESNSGNNLKLSNPREIFEYKRVRTDSGSIFYDSNVKMFDYYNKLYLDYMIQINND</sequence>
<evidence type="ECO:0000313" key="2">
    <source>
        <dbReference type="EMBL" id="RUT78833.1"/>
    </source>
</evidence>
<evidence type="ECO:0000313" key="3">
    <source>
        <dbReference type="Proteomes" id="UP000282985"/>
    </source>
</evidence>
<evidence type="ECO:0008006" key="4">
    <source>
        <dbReference type="Google" id="ProtNLM"/>
    </source>
</evidence>
<accession>A0A434AWI2</accession>
<comment type="caution">
    <text evidence="2">The sequence shown here is derived from an EMBL/GenBank/DDBJ whole genome shotgun (WGS) entry which is preliminary data.</text>
</comment>
<organism evidence="2 3">
    <name type="scientific">Ancylomarina longa</name>
    <dbReference type="NCBI Taxonomy" id="2487017"/>
    <lineage>
        <taxon>Bacteria</taxon>
        <taxon>Pseudomonadati</taxon>
        <taxon>Bacteroidota</taxon>
        <taxon>Bacteroidia</taxon>
        <taxon>Marinilabiliales</taxon>
        <taxon>Marinifilaceae</taxon>
        <taxon>Ancylomarina</taxon>
    </lineage>
</organism>
<name>A0A434AWI2_9BACT</name>
<keyword evidence="1" id="KW-0472">Membrane</keyword>
<proteinExistence type="predicted"/>
<dbReference type="AlphaFoldDB" id="A0A434AWI2"/>
<keyword evidence="3" id="KW-1185">Reference proteome</keyword>
<dbReference type="Proteomes" id="UP000282985">
    <property type="component" value="Unassembled WGS sequence"/>
</dbReference>